<evidence type="ECO:0000313" key="2">
    <source>
        <dbReference type="Proteomes" id="UP000283387"/>
    </source>
</evidence>
<organism evidence="1 2">
    <name type="scientific">Mangrovibacterium diazotrophicum</name>
    <dbReference type="NCBI Taxonomy" id="1261403"/>
    <lineage>
        <taxon>Bacteria</taxon>
        <taxon>Pseudomonadati</taxon>
        <taxon>Bacteroidota</taxon>
        <taxon>Bacteroidia</taxon>
        <taxon>Marinilabiliales</taxon>
        <taxon>Prolixibacteraceae</taxon>
        <taxon>Mangrovibacterium</taxon>
    </lineage>
</organism>
<dbReference type="PROSITE" id="PS51257">
    <property type="entry name" value="PROKAR_LIPOPROTEIN"/>
    <property type="match status" value="1"/>
</dbReference>
<proteinExistence type="predicted"/>
<reference evidence="1 2" key="1">
    <citation type="submission" date="2018-09" db="EMBL/GenBank/DDBJ databases">
        <title>Genomic Encyclopedia of Archaeal and Bacterial Type Strains, Phase II (KMG-II): from individual species to whole genera.</title>
        <authorList>
            <person name="Goeker M."/>
        </authorList>
    </citation>
    <scope>NUCLEOTIDE SEQUENCE [LARGE SCALE GENOMIC DNA]</scope>
    <source>
        <strain evidence="1 2">DSM 27148</strain>
    </source>
</reference>
<name>A0A419W640_9BACT</name>
<sequence length="363" mass="41811">MTKNWILYILLVGILYSCQKDEDILEPSYADVDRVASQVDLTNATVKDIYEKFNVGVLYEYDDTLDFAYTAQEADVSALWGSVEIPEIKSIYLDSLGNMSPDTVAYYEEYVNAAIAFVDTAIFQRFDPASTVITRFPKKVLIAESIYAESKTYLYPLIESESRSSRYYYGALSMVYNSHSFVIAYNPDEVERDLDAYILDDFYVFFNRVMEMNDLFSLIPESFSEGKDAYYDQEMDSLYRTDMGIDDETTVYVVDKDWVYSKGFVDAQYFYNSPSGLGNVYDYSTSPSTKYTKAFKPSYDFVADLETDVRSYVNEMLHRDADELAAFPANIQDNMRTLYNLFTSWGVDFKSLNPDLEVLNSEE</sequence>
<gene>
    <name evidence="1" type="ORF">BC643_1276</name>
</gene>
<accession>A0A419W640</accession>
<dbReference type="OrthoDB" id="1418847at2"/>
<protein>
    <submittedName>
        <fullName evidence="1">Uncharacterized protein</fullName>
    </submittedName>
</protein>
<evidence type="ECO:0000313" key="1">
    <source>
        <dbReference type="EMBL" id="RKD90931.1"/>
    </source>
</evidence>
<dbReference type="Proteomes" id="UP000283387">
    <property type="component" value="Unassembled WGS sequence"/>
</dbReference>
<dbReference type="RefSeq" id="WP_147377153.1">
    <property type="nucleotide sequence ID" value="NZ_RAPN01000001.1"/>
</dbReference>
<dbReference type="EMBL" id="RAPN01000001">
    <property type="protein sequence ID" value="RKD90931.1"/>
    <property type="molecule type" value="Genomic_DNA"/>
</dbReference>
<dbReference type="AlphaFoldDB" id="A0A419W640"/>
<keyword evidence="2" id="KW-1185">Reference proteome</keyword>
<comment type="caution">
    <text evidence="1">The sequence shown here is derived from an EMBL/GenBank/DDBJ whole genome shotgun (WGS) entry which is preliminary data.</text>
</comment>